<gene>
    <name evidence="8 9" type="primary">LOC112047927</name>
</gene>
<evidence type="ECO:0000256" key="1">
    <source>
        <dbReference type="ARBA" id="ARBA00022723"/>
    </source>
</evidence>
<feature type="domain" description="C2H2-type" evidence="6">
    <location>
        <begin position="265"/>
        <end position="292"/>
    </location>
</feature>
<dbReference type="PROSITE" id="PS00028">
    <property type="entry name" value="ZINC_FINGER_C2H2_1"/>
    <property type="match status" value="11"/>
</dbReference>
<dbReference type="RefSeq" id="XP_023941003.1">
    <property type="nucleotide sequence ID" value="XM_024085235.1"/>
</dbReference>
<feature type="domain" description="C2H2-type" evidence="6">
    <location>
        <begin position="361"/>
        <end position="390"/>
    </location>
</feature>
<dbReference type="FunFam" id="3.30.160.60:FF:000100">
    <property type="entry name" value="Zinc finger 45-like"/>
    <property type="match status" value="1"/>
</dbReference>
<organism evidence="7 8">
    <name type="scientific">Bicyclus anynana</name>
    <name type="common">Squinting bush brown butterfly</name>
    <dbReference type="NCBI Taxonomy" id="110368"/>
    <lineage>
        <taxon>Eukaryota</taxon>
        <taxon>Metazoa</taxon>
        <taxon>Ecdysozoa</taxon>
        <taxon>Arthropoda</taxon>
        <taxon>Hexapoda</taxon>
        <taxon>Insecta</taxon>
        <taxon>Pterygota</taxon>
        <taxon>Neoptera</taxon>
        <taxon>Endopterygota</taxon>
        <taxon>Lepidoptera</taxon>
        <taxon>Glossata</taxon>
        <taxon>Ditrysia</taxon>
        <taxon>Papilionoidea</taxon>
        <taxon>Nymphalidae</taxon>
        <taxon>Satyrinae</taxon>
        <taxon>Satyrini</taxon>
        <taxon>Mycalesina</taxon>
        <taxon>Bicyclus</taxon>
    </lineage>
</organism>
<evidence type="ECO:0000256" key="4">
    <source>
        <dbReference type="ARBA" id="ARBA00022833"/>
    </source>
</evidence>
<dbReference type="Gene3D" id="3.30.160.60">
    <property type="entry name" value="Classic Zinc Finger"/>
    <property type="match status" value="6"/>
</dbReference>
<dbReference type="GeneID" id="112047927"/>
<dbReference type="PANTHER" id="PTHR24379:SF121">
    <property type="entry name" value="C2H2-TYPE DOMAIN-CONTAINING PROTEIN"/>
    <property type="match status" value="1"/>
</dbReference>
<feature type="domain" description="C2H2-type" evidence="6">
    <location>
        <begin position="293"/>
        <end position="325"/>
    </location>
</feature>
<dbReference type="SMART" id="SM00355">
    <property type="entry name" value="ZnF_C2H2"/>
    <property type="match status" value="16"/>
</dbReference>
<protein>
    <submittedName>
        <fullName evidence="8 9">Zinc finger protein 569</fullName>
    </submittedName>
</protein>
<keyword evidence="1" id="KW-0479">Metal-binding</keyword>
<feature type="domain" description="C2H2-type" evidence="6">
    <location>
        <begin position="333"/>
        <end position="356"/>
    </location>
</feature>
<evidence type="ECO:0000313" key="8">
    <source>
        <dbReference type="RefSeq" id="XP_023941003.1"/>
    </source>
</evidence>
<dbReference type="InterPro" id="IPR036236">
    <property type="entry name" value="Znf_C2H2_sf"/>
</dbReference>
<evidence type="ECO:0000259" key="6">
    <source>
        <dbReference type="PROSITE" id="PS50157"/>
    </source>
</evidence>
<dbReference type="PROSITE" id="PS50157">
    <property type="entry name" value="ZINC_FINGER_C2H2_2"/>
    <property type="match status" value="10"/>
</dbReference>
<dbReference type="SUPFAM" id="SSF57667">
    <property type="entry name" value="beta-beta-alpha zinc fingers"/>
    <property type="match status" value="6"/>
</dbReference>
<keyword evidence="7" id="KW-1185">Reference proteome</keyword>
<evidence type="ECO:0000256" key="2">
    <source>
        <dbReference type="ARBA" id="ARBA00022737"/>
    </source>
</evidence>
<evidence type="ECO:0000256" key="5">
    <source>
        <dbReference type="PROSITE-ProRule" id="PRU00042"/>
    </source>
</evidence>
<accession>A0A6J1N7L6</accession>
<evidence type="ECO:0000313" key="9">
    <source>
        <dbReference type="RefSeq" id="XP_052739778.1"/>
    </source>
</evidence>
<feature type="domain" description="C2H2-type" evidence="6">
    <location>
        <begin position="104"/>
        <end position="127"/>
    </location>
</feature>
<dbReference type="InterPro" id="IPR013087">
    <property type="entry name" value="Znf_C2H2_type"/>
</dbReference>
<proteinExistence type="predicted"/>
<reference evidence="8" key="1">
    <citation type="submission" date="2025-04" db="UniProtKB">
        <authorList>
            <consortium name="RefSeq"/>
        </authorList>
    </citation>
    <scope>IDENTIFICATION</scope>
</reference>
<dbReference type="PANTHER" id="PTHR24379">
    <property type="entry name" value="KRAB AND ZINC FINGER DOMAIN-CONTAINING"/>
    <property type="match status" value="1"/>
</dbReference>
<keyword evidence="4" id="KW-0862">Zinc</keyword>
<feature type="domain" description="C2H2-type" evidence="6">
    <location>
        <begin position="129"/>
        <end position="156"/>
    </location>
</feature>
<dbReference type="RefSeq" id="XP_052739778.1">
    <property type="nucleotide sequence ID" value="XM_052883818.1"/>
</dbReference>
<keyword evidence="2" id="KW-0677">Repeat</keyword>
<feature type="domain" description="C2H2-type" evidence="6">
    <location>
        <begin position="473"/>
        <end position="500"/>
    </location>
</feature>
<dbReference type="GO" id="GO:0008270">
    <property type="term" value="F:zinc ion binding"/>
    <property type="evidence" value="ECO:0007669"/>
    <property type="project" value="UniProtKB-KW"/>
</dbReference>
<feature type="domain" description="C2H2-type" evidence="6">
    <location>
        <begin position="501"/>
        <end position="529"/>
    </location>
</feature>
<evidence type="ECO:0000256" key="3">
    <source>
        <dbReference type="ARBA" id="ARBA00022771"/>
    </source>
</evidence>
<dbReference type="Pfam" id="PF13894">
    <property type="entry name" value="zf-C2H2_4"/>
    <property type="match status" value="1"/>
</dbReference>
<dbReference type="OrthoDB" id="6077919at2759"/>
<dbReference type="Proteomes" id="UP001652582">
    <property type="component" value="Chromosome 10"/>
</dbReference>
<sequence length="801" mass="92700">MASQTPIKENVDLDLRNLDDDIVDLISYVKHNLPKQTTIDLIGGIYCHICESVYNRKEFENHYERDHGQGEKLLYSCVVCHKQHKNYRSLRGHCYYMHLSRGRHRCEHCSKNFSKFAALRDHINNMHNFKCSTCNKLYTTKTDLQLHNIIHADQSNNYCQACEIELPTIASCKDHIDLHTVYIYSCPICNENISSKDDAGAHLAKHFDDAEVESSVQLIKKSDNHETHLEKLGGIACCYCTVSFENKVVFDAHFSSNHSDKELVYCCVVCKKSFEKYSVFWEHTYNHSTKDKFCCTLCYKTFNRLSMLVTHMAACQMSMHVCEKDEDAKGKPFACPECGHRYVTEQRLRGHLLDAHGIHCLRCLVPDCSKTFSTPKELVLHQYVHTSYQNWCRQCGLMFTSLAACERHLDVHRRTIYSCPVCNRDYREKHVLVKHIMQHFENTVHICKLCGKVFNHKRRFTDHLLTHNTKEAYTCTYCGKGFTNLHRLQQHLNTHTGSKPYKCTICNKTFASYPNCVKHKNRMHKLNNKVHQNPTSDKIDNLKNVNIEYTNKNKKGNICKLKELHQPKYNESLMENDNSTVVDNLNLRSPVYNENLNEINNEIEFTESNSNITIGDTNSNTIYDDNMIEMSHIMPQIESDMNVRYEFQVQNSTMEAEPIHNIDIEKELLIMANNPVKQINGNFEFVDSNILDNVCVEVSPNMGPSEAVYSAEYGPEFTIGDSCGILDLDDHMLPHIDPLLTIKTEGHMTSNILLPQNMEAAMYQETQKWEPPVFTKVCPDHPYYGDMVDTNRFSMMNTDIF</sequence>
<dbReference type="KEGG" id="bany:112047927"/>
<evidence type="ECO:0000313" key="7">
    <source>
        <dbReference type="Proteomes" id="UP001652582"/>
    </source>
</evidence>
<dbReference type="AlphaFoldDB" id="A0A6J1N7L6"/>
<dbReference type="Pfam" id="PF13912">
    <property type="entry name" value="zf-C2H2_6"/>
    <property type="match status" value="4"/>
</dbReference>
<name>A0A6J1N7L6_BICAN</name>
<feature type="domain" description="C2H2-type" evidence="6">
    <location>
        <begin position="445"/>
        <end position="472"/>
    </location>
</feature>
<keyword evidence="3 5" id="KW-0863">Zinc-finger</keyword>
<feature type="domain" description="C2H2-type" evidence="6">
    <location>
        <begin position="417"/>
        <end position="439"/>
    </location>
</feature>